<keyword evidence="1" id="KW-1133">Transmembrane helix</keyword>
<evidence type="ECO:0000256" key="1">
    <source>
        <dbReference type="SAM" id="Phobius"/>
    </source>
</evidence>
<sequence length="195" mass="21306">MKAWIGVGIAVVTALVALLVDPAMIFGHATTALKFTFVGVLLSAAGIAFLLGQSSSDINLSRQIAVWSAGFAAIAIIATNMDVITGTSPTVDPVAKVQKPDLPKKARVKKPVSSEIYTPDTPKINRVETVMEPEPSEFNRLAGPDDSPQFINPYYDQRNRVRGERKLTPEQKEQFKRFLESQGLKYDPETAFSDP</sequence>
<feature type="transmembrane region" description="Helical" evidence="1">
    <location>
        <begin position="32"/>
        <end position="52"/>
    </location>
</feature>
<gene>
    <name evidence="2" type="ORF">MNBD_ALPHA08-452</name>
</gene>
<keyword evidence="1" id="KW-0812">Transmembrane</keyword>
<evidence type="ECO:0000313" key="2">
    <source>
        <dbReference type="EMBL" id="VAV86800.1"/>
    </source>
</evidence>
<proteinExistence type="predicted"/>
<accession>A0A3B0QZV2</accession>
<name>A0A3B0QZV2_9ZZZZ</name>
<feature type="transmembrane region" description="Helical" evidence="1">
    <location>
        <begin position="64"/>
        <end position="81"/>
    </location>
</feature>
<reference evidence="2" key="1">
    <citation type="submission" date="2018-06" db="EMBL/GenBank/DDBJ databases">
        <authorList>
            <person name="Zhirakovskaya E."/>
        </authorList>
    </citation>
    <scope>NUCLEOTIDE SEQUENCE</scope>
</reference>
<keyword evidence="1" id="KW-0472">Membrane</keyword>
<dbReference type="AlphaFoldDB" id="A0A3B0QZV2"/>
<dbReference type="EMBL" id="UOEC01000014">
    <property type="protein sequence ID" value="VAV86800.1"/>
    <property type="molecule type" value="Genomic_DNA"/>
</dbReference>
<organism evidence="2">
    <name type="scientific">hydrothermal vent metagenome</name>
    <dbReference type="NCBI Taxonomy" id="652676"/>
    <lineage>
        <taxon>unclassified sequences</taxon>
        <taxon>metagenomes</taxon>
        <taxon>ecological metagenomes</taxon>
    </lineage>
</organism>
<protein>
    <submittedName>
        <fullName evidence="2">Uncharacterized protein</fullName>
    </submittedName>
</protein>